<evidence type="ECO:0000313" key="2">
    <source>
        <dbReference type="Proteomes" id="UP001199659"/>
    </source>
</evidence>
<reference evidence="1 2" key="1">
    <citation type="journal article" date="2022" name="Int. J. Syst. Evol. Microbiol.">
        <title>Pseudocitrobacter corydidari sp. nov., isolated from the Asian emerald cockroach Corydidarum magnifica.</title>
        <authorList>
            <person name="Guzman J."/>
            <person name="Poehlein A."/>
            <person name="Glaeser S.P."/>
            <person name="Schwengers O."/>
            <person name="Blom J."/>
            <person name="Hollensteiner J."/>
            <person name="Kampfer P."/>
            <person name="Vilcinskas A."/>
        </authorList>
    </citation>
    <scope>NUCLEOTIDE SEQUENCE [LARGE SCALE GENOMIC DNA]</scope>
    <source>
        <strain evidence="1">G163CM</strain>
    </source>
</reference>
<keyword evidence="2" id="KW-1185">Reference proteome</keyword>
<proteinExistence type="predicted"/>
<dbReference type="EMBL" id="CP087880">
    <property type="protein sequence ID" value="UGS43626.1"/>
    <property type="molecule type" value="Genomic_DNA"/>
</dbReference>
<protein>
    <submittedName>
        <fullName evidence="1">Uncharacterized protein</fullName>
    </submittedName>
</protein>
<sequence length="47" mass="5338">MDILKFAVLMVVIHITVSSMIHDDLHPSPIHRVIYTLSDGGVPYRYS</sequence>
<organism evidence="1 2">
    <name type="scientific">Pseudocitrobacter corydidari</name>
    <dbReference type="NCBI Taxonomy" id="2891570"/>
    <lineage>
        <taxon>Bacteria</taxon>
        <taxon>Pseudomonadati</taxon>
        <taxon>Pseudomonadota</taxon>
        <taxon>Gammaproteobacteria</taxon>
        <taxon>Enterobacterales</taxon>
        <taxon>Enterobacteriaceae</taxon>
        <taxon>Pseudocitrobacter</taxon>
    </lineage>
</organism>
<gene>
    <name evidence="1" type="ORF">G163CM_44050</name>
</gene>
<accession>A0ABY3SAK7</accession>
<name>A0ABY3SAK7_9ENTR</name>
<dbReference type="Proteomes" id="UP001199659">
    <property type="component" value="Chromosome"/>
</dbReference>
<evidence type="ECO:0000313" key="1">
    <source>
        <dbReference type="EMBL" id="UGS43626.1"/>
    </source>
</evidence>